<proteinExistence type="predicted"/>
<dbReference type="RefSeq" id="WP_380870264.1">
    <property type="nucleotide sequence ID" value="NZ_JBHUMA010000008.1"/>
</dbReference>
<keyword evidence="2" id="KW-1185">Reference proteome</keyword>
<evidence type="ECO:0000313" key="1">
    <source>
        <dbReference type="EMBL" id="MFD2600124.1"/>
    </source>
</evidence>
<accession>A0ABW5NMQ1</accession>
<dbReference type="Proteomes" id="UP001597393">
    <property type="component" value="Unassembled WGS sequence"/>
</dbReference>
<comment type="caution">
    <text evidence="1">The sequence shown here is derived from an EMBL/GenBank/DDBJ whole genome shotgun (WGS) entry which is preliminary data.</text>
</comment>
<gene>
    <name evidence="1" type="ORF">ACFSQ3_14295</name>
</gene>
<reference evidence="2" key="1">
    <citation type="journal article" date="2019" name="Int. J. Syst. Evol. Microbiol.">
        <title>The Global Catalogue of Microorganisms (GCM) 10K type strain sequencing project: providing services to taxonomists for standard genome sequencing and annotation.</title>
        <authorList>
            <consortium name="The Broad Institute Genomics Platform"/>
            <consortium name="The Broad Institute Genome Sequencing Center for Infectious Disease"/>
            <person name="Wu L."/>
            <person name="Ma J."/>
        </authorList>
    </citation>
    <scope>NUCLEOTIDE SEQUENCE [LARGE SCALE GENOMIC DNA]</scope>
    <source>
        <strain evidence="2">KCTC 42248</strain>
    </source>
</reference>
<organism evidence="1 2">
    <name type="scientific">Sphingobacterium corticis</name>
    <dbReference type="NCBI Taxonomy" id="1812823"/>
    <lineage>
        <taxon>Bacteria</taxon>
        <taxon>Pseudomonadati</taxon>
        <taxon>Bacteroidota</taxon>
        <taxon>Sphingobacteriia</taxon>
        <taxon>Sphingobacteriales</taxon>
        <taxon>Sphingobacteriaceae</taxon>
        <taxon>Sphingobacterium</taxon>
    </lineage>
</organism>
<protein>
    <submittedName>
        <fullName evidence="1">Uncharacterized protein</fullName>
    </submittedName>
</protein>
<name>A0ABW5NMQ1_9SPHI</name>
<sequence length="81" mass="9454">MNTHTITPEQLEKLVEAIDKEFNDYLSSNKASIQSFRECFYIPDMYEEQGLYALKDEALDDFPDEVRQKAHNMIAEFSSVD</sequence>
<evidence type="ECO:0000313" key="2">
    <source>
        <dbReference type="Proteomes" id="UP001597393"/>
    </source>
</evidence>
<dbReference type="EMBL" id="JBHUMA010000008">
    <property type="protein sequence ID" value="MFD2600124.1"/>
    <property type="molecule type" value="Genomic_DNA"/>
</dbReference>